<feature type="compositionally biased region" description="Basic and acidic residues" evidence="1">
    <location>
        <begin position="274"/>
        <end position="290"/>
    </location>
</feature>
<evidence type="ECO:0000313" key="3">
    <source>
        <dbReference type="Proteomes" id="UP001146351"/>
    </source>
</evidence>
<accession>A0A9W9ICW4</accession>
<dbReference type="EMBL" id="JAPQKO010000003">
    <property type="protein sequence ID" value="KAJ5172552.1"/>
    <property type="molecule type" value="Genomic_DNA"/>
</dbReference>
<comment type="caution">
    <text evidence="2">The sequence shown here is derived from an EMBL/GenBank/DDBJ whole genome shotgun (WGS) entry which is preliminary data.</text>
</comment>
<dbReference type="AlphaFoldDB" id="A0A9W9ICW4"/>
<organism evidence="2 3">
    <name type="scientific">Penicillium capsulatum</name>
    <dbReference type="NCBI Taxonomy" id="69766"/>
    <lineage>
        <taxon>Eukaryota</taxon>
        <taxon>Fungi</taxon>
        <taxon>Dikarya</taxon>
        <taxon>Ascomycota</taxon>
        <taxon>Pezizomycotina</taxon>
        <taxon>Eurotiomycetes</taxon>
        <taxon>Eurotiomycetidae</taxon>
        <taxon>Eurotiales</taxon>
        <taxon>Aspergillaceae</taxon>
        <taxon>Penicillium</taxon>
    </lineage>
</organism>
<reference evidence="2" key="2">
    <citation type="journal article" date="2023" name="IMA Fungus">
        <title>Comparative genomic study of the Penicillium genus elucidates a diverse pangenome and 15 lateral gene transfer events.</title>
        <authorList>
            <person name="Petersen C."/>
            <person name="Sorensen T."/>
            <person name="Nielsen M.R."/>
            <person name="Sondergaard T.E."/>
            <person name="Sorensen J.L."/>
            <person name="Fitzpatrick D.A."/>
            <person name="Frisvad J.C."/>
            <person name="Nielsen K.L."/>
        </authorList>
    </citation>
    <scope>NUCLEOTIDE SEQUENCE</scope>
    <source>
        <strain evidence="2">IBT 21917</strain>
    </source>
</reference>
<proteinExistence type="predicted"/>
<gene>
    <name evidence="2" type="ORF">N7492_005145</name>
</gene>
<reference evidence="2" key="1">
    <citation type="submission" date="2022-11" db="EMBL/GenBank/DDBJ databases">
        <authorList>
            <person name="Petersen C."/>
        </authorList>
    </citation>
    <scope>NUCLEOTIDE SEQUENCE</scope>
    <source>
        <strain evidence="2">IBT 21917</strain>
    </source>
</reference>
<keyword evidence="3" id="KW-1185">Reference proteome</keyword>
<feature type="compositionally biased region" description="Basic and acidic residues" evidence="1">
    <location>
        <begin position="308"/>
        <end position="320"/>
    </location>
</feature>
<name>A0A9W9ICW4_9EURO</name>
<dbReference type="OrthoDB" id="1896086at2759"/>
<protein>
    <submittedName>
        <fullName evidence="2">Uncharacterized protein</fullName>
    </submittedName>
</protein>
<evidence type="ECO:0000256" key="1">
    <source>
        <dbReference type="SAM" id="MobiDB-lite"/>
    </source>
</evidence>
<sequence length="414" mass="45276">MAMATMTITGKLHPWLIDLCPGHTLILSVSLRGTVPFPVIPPGFPPTIPPGVPHPLPPKNGEEVCKGDYADRKCSDCEGKSGWCTKGSDVGCPCREDCPAEDKQPKCSDDDCKGDDNKGKCTVGLHKDCDCKSHCPKKEDAPRCSSDECKEKDGKCSTDKYKGCECQEDDIEKAEVNVHPVSPSWLDTQQKFLGKAKDLPEDKPEEKPKCVTTSNTGIVDDDFIKARDEFCKDPSKKYDKDHFELAFKKSSGDCPKDDCKNTLNSIWNTCADYHSRPEPSSDDKLSEHHGPLRGTAEATGKCGKYTAKKTDVKPKFKPPGEDAPAPNGKPFEVSCHKEPGAIGVKKDDMEAAIDEFCKNGRSLDPSKDSRAGSLFKKLDGGTLILHGSPNMGHNPEPIDWYKDKNACQYVPSSP</sequence>
<evidence type="ECO:0000313" key="2">
    <source>
        <dbReference type="EMBL" id="KAJ5172552.1"/>
    </source>
</evidence>
<dbReference type="Proteomes" id="UP001146351">
    <property type="component" value="Unassembled WGS sequence"/>
</dbReference>
<feature type="region of interest" description="Disordered" evidence="1">
    <location>
        <begin position="274"/>
        <end position="334"/>
    </location>
</feature>